<reference evidence="1" key="1">
    <citation type="submission" date="2018-05" db="EMBL/GenBank/DDBJ databases">
        <authorList>
            <person name="Lanie J.A."/>
            <person name="Ng W.-L."/>
            <person name="Kazmierczak K.M."/>
            <person name="Andrzejewski T.M."/>
            <person name="Davidsen T.M."/>
            <person name="Wayne K.J."/>
            <person name="Tettelin H."/>
            <person name="Glass J.I."/>
            <person name="Rusch D."/>
            <person name="Podicherti R."/>
            <person name="Tsui H.-C.T."/>
            <person name="Winkler M.E."/>
        </authorList>
    </citation>
    <scope>NUCLEOTIDE SEQUENCE</scope>
</reference>
<evidence type="ECO:0000313" key="1">
    <source>
        <dbReference type="EMBL" id="SVE26321.1"/>
    </source>
</evidence>
<name>A0A383C2C4_9ZZZZ</name>
<feature type="non-terminal residue" evidence="1">
    <location>
        <position position="1"/>
    </location>
</feature>
<dbReference type="EMBL" id="UINC01205239">
    <property type="protein sequence ID" value="SVE26321.1"/>
    <property type="molecule type" value="Genomic_DNA"/>
</dbReference>
<dbReference type="AlphaFoldDB" id="A0A383C2C4"/>
<accession>A0A383C2C4</accession>
<sequence length="162" mass="19628">EHYRETYKILIDIGQKEMKINKEFGKYGHELVFFAWADIHNAEKFPVLKKELAFDVTDPLSKLTYIPLHDWLVVNDFDNLGDYFQFLEKQEITHLILDKYRGGPEEYRIKHELGLDLLNIFNHENDYPFLTKEYDSKENGFDYHIKIFKIDYDLHNEWKINH</sequence>
<organism evidence="1">
    <name type="scientific">marine metagenome</name>
    <dbReference type="NCBI Taxonomy" id="408172"/>
    <lineage>
        <taxon>unclassified sequences</taxon>
        <taxon>metagenomes</taxon>
        <taxon>ecological metagenomes</taxon>
    </lineage>
</organism>
<protein>
    <submittedName>
        <fullName evidence="1">Uncharacterized protein</fullName>
    </submittedName>
</protein>
<gene>
    <name evidence="1" type="ORF">METZ01_LOCUS479175</name>
</gene>
<proteinExistence type="predicted"/>